<dbReference type="Proteomes" id="UP000645828">
    <property type="component" value="Unassembled WGS sequence"/>
</dbReference>
<dbReference type="PRINTS" id="PR00309">
    <property type="entry name" value="ARRESTIN"/>
</dbReference>
<sequence>MRPVLHLETSLGRELYYHGEPLSVNVHVTNISTKTYANICLLSTVQYNWPVGQIKRNDQVSMVLPLDGTLKHKDTNLASSTIMKESADKEVLGILLPFVLMHPKSHHHITFLGPQIATPETDAPGDTSYTTDDDSMFKDFAQLAL</sequence>
<dbReference type="GO" id="GO:0031701">
    <property type="term" value="F:angiotensin receptor binding"/>
    <property type="evidence" value="ECO:0007669"/>
    <property type="project" value="TreeGrafter"/>
</dbReference>
<dbReference type="AlphaFoldDB" id="A0A811YE79"/>
<dbReference type="InterPro" id="IPR014752">
    <property type="entry name" value="Arrestin-like_C"/>
</dbReference>
<dbReference type="GO" id="GO:0002031">
    <property type="term" value="P:G protein-coupled receptor internalization"/>
    <property type="evidence" value="ECO:0007669"/>
    <property type="project" value="TreeGrafter"/>
</dbReference>
<dbReference type="Gene3D" id="2.60.40.640">
    <property type="match status" value="2"/>
</dbReference>
<dbReference type="GO" id="GO:0007165">
    <property type="term" value="P:signal transduction"/>
    <property type="evidence" value="ECO:0007669"/>
    <property type="project" value="InterPro"/>
</dbReference>
<keyword evidence="6" id="KW-1185">Reference proteome</keyword>
<evidence type="ECO:0000259" key="4">
    <source>
        <dbReference type="SMART" id="SM01017"/>
    </source>
</evidence>
<feature type="domain" description="Arrestin C-terminal-like" evidence="4">
    <location>
        <begin position="1"/>
        <end position="105"/>
    </location>
</feature>
<evidence type="ECO:0000256" key="2">
    <source>
        <dbReference type="ARBA" id="ARBA00040110"/>
    </source>
</evidence>
<dbReference type="GO" id="GO:0070374">
    <property type="term" value="P:positive regulation of ERK1 and ERK2 cascade"/>
    <property type="evidence" value="ECO:0007669"/>
    <property type="project" value="TreeGrafter"/>
</dbReference>
<dbReference type="PANTHER" id="PTHR11792">
    <property type="entry name" value="ARRESTIN"/>
    <property type="match status" value="1"/>
</dbReference>
<dbReference type="SMART" id="SM01017">
    <property type="entry name" value="Arrestin_C"/>
    <property type="match status" value="1"/>
</dbReference>
<comment type="caution">
    <text evidence="5">The sequence shown here is derived from an EMBL/GenBank/DDBJ whole genome shotgun (WGS) entry which is preliminary data.</text>
</comment>
<dbReference type="EMBL" id="CAJHUB010000675">
    <property type="protein sequence ID" value="CAD7675284.1"/>
    <property type="molecule type" value="Genomic_DNA"/>
</dbReference>
<comment type="similarity">
    <text evidence="1">Belongs to the arrestin family.</text>
</comment>
<proteinExistence type="inferred from homology"/>
<protein>
    <recommendedName>
        <fullName evidence="2">Beta-arrestin-2</fullName>
    </recommendedName>
    <alternativeName>
        <fullName evidence="3">Arrestin beta-2</fullName>
    </alternativeName>
</protein>
<dbReference type="InterPro" id="IPR000698">
    <property type="entry name" value="Arrestin"/>
</dbReference>
<reference evidence="5" key="1">
    <citation type="submission" date="2020-12" db="EMBL/GenBank/DDBJ databases">
        <authorList>
            <consortium name="Molecular Ecology Group"/>
        </authorList>
    </citation>
    <scope>NUCLEOTIDE SEQUENCE</scope>
    <source>
        <strain evidence="5">TBG_1078</strain>
    </source>
</reference>
<evidence type="ECO:0000256" key="1">
    <source>
        <dbReference type="ARBA" id="ARBA00005298"/>
    </source>
</evidence>
<dbReference type="PANTHER" id="PTHR11792:SF20">
    <property type="entry name" value="BETA-ARRESTIN-2"/>
    <property type="match status" value="1"/>
</dbReference>
<name>A0A811YE79_NYCPR</name>
<dbReference type="InterPro" id="IPR014756">
    <property type="entry name" value="Ig_E-set"/>
</dbReference>
<evidence type="ECO:0000313" key="5">
    <source>
        <dbReference type="EMBL" id="CAD7675284.1"/>
    </source>
</evidence>
<evidence type="ECO:0000256" key="3">
    <source>
        <dbReference type="ARBA" id="ARBA00042805"/>
    </source>
</evidence>
<dbReference type="InterPro" id="IPR011022">
    <property type="entry name" value="Arrestin_C-like"/>
</dbReference>
<dbReference type="GO" id="GO:0005737">
    <property type="term" value="C:cytoplasm"/>
    <property type="evidence" value="ECO:0007669"/>
    <property type="project" value="TreeGrafter"/>
</dbReference>
<organism evidence="5 6">
    <name type="scientific">Nyctereutes procyonoides</name>
    <name type="common">Raccoon dog</name>
    <name type="synonym">Canis procyonoides</name>
    <dbReference type="NCBI Taxonomy" id="34880"/>
    <lineage>
        <taxon>Eukaryota</taxon>
        <taxon>Metazoa</taxon>
        <taxon>Chordata</taxon>
        <taxon>Craniata</taxon>
        <taxon>Vertebrata</taxon>
        <taxon>Euteleostomi</taxon>
        <taxon>Mammalia</taxon>
        <taxon>Eutheria</taxon>
        <taxon>Laurasiatheria</taxon>
        <taxon>Carnivora</taxon>
        <taxon>Caniformia</taxon>
        <taxon>Canidae</taxon>
        <taxon>Nyctereutes</taxon>
    </lineage>
</organism>
<dbReference type="SUPFAM" id="SSF81296">
    <property type="entry name" value="E set domains"/>
    <property type="match status" value="1"/>
</dbReference>
<accession>A0A811YE79</accession>
<evidence type="ECO:0000313" key="6">
    <source>
        <dbReference type="Proteomes" id="UP000645828"/>
    </source>
</evidence>
<gene>
    <name evidence="5" type="ORF">NYPRO_LOCUS8079</name>
</gene>